<dbReference type="AlphaFoldDB" id="A0A2A6C248"/>
<protein>
    <submittedName>
        <fullName evidence="1">Uncharacterized protein</fullName>
    </submittedName>
</protein>
<dbReference type="EnsemblMetazoa" id="PPA40578.1">
    <property type="protein sequence ID" value="PPA40578.1"/>
    <property type="gene ID" value="WBGene00278947"/>
</dbReference>
<proteinExistence type="predicted"/>
<name>A0A2A6C248_PRIPA</name>
<evidence type="ECO:0000313" key="2">
    <source>
        <dbReference type="Proteomes" id="UP000005239"/>
    </source>
</evidence>
<reference evidence="1" key="2">
    <citation type="submission" date="2022-06" db="UniProtKB">
        <authorList>
            <consortium name="EnsemblMetazoa"/>
        </authorList>
    </citation>
    <scope>IDENTIFICATION</scope>
    <source>
        <strain evidence="1">PS312</strain>
    </source>
</reference>
<dbReference type="Proteomes" id="UP000005239">
    <property type="component" value="Unassembled WGS sequence"/>
</dbReference>
<organism evidence="1 2">
    <name type="scientific">Pristionchus pacificus</name>
    <name type="common">Parasitic nematode worm</name>
    <dbReference type="NCBI Taxonomy" id="54126"/>
    <lineage>
        <taxon>Eukaryota</taxon>
        <taxon>Metazoa</taxon>
        <taxon>Ecdysozoa</taxon>
        <taxon>Nematoda</taxon>
        <taxon>Chromadorea</taxon>
        <taxon>Rhabditida</taxon>
        <taxon>Rhabditina</taxon>
        <taxon>Diplogasteromorpha</taxon>
        <taxon>Diplogasteroidea</taxon>
        <taxon>Neodiplogasteridae</taxon>
        <taxon>Pristionchus</taxon>
    </lineage>
</organism>
<gene>
    <name evidence="1" type="primary">WBGene00278947</name>
</gene>
<sequence>MPPPPPPLLQDWRPMTPVFLLSAHGSTAVDDNQATL</sequence>
<reference evidence="2" key="1">
    <citation type="journal article" date="2008" name="Nat. Genet.">
        <title>The Pristionchus pacificus genome provides a unique perspective on nematode lifestyle and parasitism.</title>
        <authorList>
            <person name="Dieterich C."/>
            <person name="Clifton S.W."/>
            <person name="Schuster L.N."/>
            <person name="Chinwalla A."/>
            <person name="Delehaunty K."/>
            <person name="Dinkelacker I."/>
            <person name="Fulton L."/>
            <person name="Fulton R."/>
            <person name="Godfrey J."/>
            <person name="Minx P."/>
            <person name="Mitreva M."/>
            <person name="Roeseler W."/>
            <person name="Tian H."/>
            <person name="Witte H."/>
            <person name="Yang S.P."/>
            <person name="Wilson R.K."/>
            <person name="Sommer R.J."/>
        </authorList>
    </citation>
    <scope>NUCLEOTIDE SEQUENCE [LARGE SCALE GENOMIC DNA]</scope>
    <source>
        <strain evidence="2">PS312</strain>
    </source>
</reference>
<accession>A0A2A6C248</accession>
<keyword evidence="2" id="KW-1185">Reference proteome</keyword>
<accession>A0A8R1YYU9</accession>
<evidence type="ECO:0000313" key="1">
    <source>
        <dbReference type="EnsemblMetazoa" id="PPA40578.1"/>
    </source>
</evidence>